<organism evidence="3 4">
    <name type="scientific">Paracoccus fistulariae</name>
    <dbReference type="NCBI Taxonomy" id="658446"/>
    <lineage>
        <taxon>Bacteria</taxon>
        <taxon>Pseudomonadati</taxon>
        <taxon>Pseudomonadota</taxon>
        <taxon>Alphaproteobacteria</taxon>
        <taxon>Rhodobacterales</taxon>
        <taxon>Paracoccaceae</taxon>
        <taxon>Paracoccus</taxon>
    </lineage>
</organism>
<reference evidence="3 4" key="1">
    <citation type="submission" date="2021-01" db="EMBL/GenBank/DDBJ databases">
        <title>Biogeographic distribution of Paracoccus.</title>
        <authorList>
            <person name="Hollensteiner J."/>
            <person name="Leineberger J."/>
            <person name="Brinkhoff T."/>
            <person name="Daniel R."/>
        </authorList>
    </citation>
    <scope>NUCLEOTIDE SEQUENCE [LARGE SCALE GENOMIC DNA]</scope>
    <source>
        <strain evidence="3 4">KCTC 22803</strain>
    </source>
</reference>
<gene>
    <name evidence="3" type="ORF">JHX87_05260</name>
</gene>
<evidence type="ECO:0008006" key="5">
    <source>
        <dbReference type="Google" id="ProtNLM"/>
    </source>
</evidence>
<dbReference type="Proteomes" id="UP001219349">
    <property type="component" value="Chromosome"/>
</dbReference>
<feature type="chain" id="PRO_5046526575" description="Lipoprotein" evidence="2">
    <location>
        <begin position="28"/>
        <end position="152"/>
    </location>
</feature>
<feature type="compositionally biased region" description="Low complexity" evidence="1">
    <location>
        <begin position="31"/>
        <end position="46"/>
    </location>
</feature>
<accession>A0ABY7SMS4</accession>
<feature type="region of interest" description="Disordered" evidence="1">
    <location>
        <begin position="31"/>
        <end position="64"/>
    </location>
</feature>
<feature type="compositionally biased region" description="Pro residues" evidence="1">
    <location>
        <begin position="47"/>
        <end position="64"/>
    </location>
</feature>
<dbReference type="EMBL" id="CP067136">
    <property type="protein sequence ID" value="WCR08223.1"/>
    <property type="molecule type" value="Genomic_DNA"/>
</dbReference>
<feature type="signal peptide" evidence="2">
    <location>
        <begin position="1"/>
        <end position="27"/>
    </location>
</feature>
<evidence type="ECO:0000313" key="4">
    <source>
        <dbReference type="Proteomes" id="UP001219349"/>
    </source>
</evidence>
<protein>
    <recommendedName>
        <fullName evidence="5">Lipoprotein</fullName>
    </recommendedName>
</protein>
<keyword evidence="2" id="KW-0732">Signal</keyword>
<dbReference type="PROSITE" id="PS51257">
    <property type="entry name" value="PROKAR_LIPOPROTEIN"/>
    <property type="match status" value="1"/>
</dbReference>
<evidence type="ECO:0000313" key="3">
    <source>
        <dbReference type="EMBL" id="WCR08223.1"/>
    </source>
</evidence>
<evidence type="ECO:0000256" key="2">
    <source>
        <dbReference type="SAM" id="SignalP"/>
    </source>
</evidence>
<name>A0ABY7SMS4_9RHOB</name>
<proteinExistence type="predicted"/>
<sequence>MTRTLKPAAMLGLVATLVAGCVQPPMAGAPVTGAPATTPQAPAATSPKPPVIPAPVTPPVPVAPTQPVLKTGPVDSRTGLQQAALVSISGDVNSRYIVLLRPEQANPGQVDAAPAKLCGQDGRSVANSKKNAPGAGSAMPGVQIMIVECSAA</sequence>
<evidence type="ECO:0000256" key="1">
    <source>
        <dbReference type="SAM" id="MobiDB-lite"/>
    </source>
</evidence>
<dbReference type="RefSeq" id="WP_271882934.1">
    <property type="nucleotide sequence ID" value="NZ_CP067136.1"/>
</dbReference>
<keyword evidence="4" id="KW-1185">Reference proteome</keyword>